<dbReference type="FunFam" id="1.10.1320.10:FF:000001">
    <property type="entry name" value="DNA-directed RNA polymerase"/>
    <property type="match status" value="1"/>
</dbReference>
<evidence type="ECO:0000259" key="10">
    <source>
        <dbReference type="SMART" id="SM01311"/>
    </source>
</evidence>
<dbReference type="Gene3D" id="1.10.1320.10">
    <property type="entry name" value="DNA-directed RNA polymerase, N-terminal domain"/>
    <property type="match status" value="1"/>
</dbReference>
<dbReference type="GO" id="GO:0034245">
    <property type="term" value="C:mitochondrial DNA-directed RNA polymerase complex"/>
    <property type="evidence" value="ECO:0000318"/>
    <property type="project" value="GO_Central"/>
</dbReference>
<comment type="similarity">
    <text evidence="1 9">Belongs to the phage and mitochondrial RNA polymerase family.</text>
</comment>
<keyword evidence="12" id="KW-1185">Reference proteome</keyword>
<reference evidence="11 12" key="4">
    <citation type="journal article" date="2011" name="BMC Genomics">
        <title>RNA-Seq improves annotation of protein-coding genes in the cucumber genome.</title>
        <authorList>
            <person name="Li Z."/>
            <person name="Zhang Z."/>
            <person name="Yan P."/>
            <person name="Huang S."/>
            <person name="Fei Z."/>
            <person name="Lin K."/>
        </authorList>
    </citation>
    <scope>NUCLEOTIDE SEQUENCE [LARGE SCALE GENOMIC DNA]</scope>
    <source>
        <strain evidence="12">cv. 9930</strain>
    </source>
</reference>
<evidence type="ECO:0000256" key="2">
    <source>
        <dbReference type="ARBA" id="ARBA00012418"/>
    </source>
</evidence>
<dbReference type="FunFam" id="1.10.150.20:FF:000027">
    <property type="entry name" value="DNA-directed RNA polymerase"/>
    <property type="match status" value="1"/>
</dbReference>
<dbReference type="InterPro" id="IPR029262">
    <property type="entry name" value="RPOL_N"/>
</dbReference>
<keyword evidence="7 9" id="KW-0804">Transcription</keyword>
<dbReference type="OMA" id="WMWEWHT"/>
<keyword evidence="3 9" id="KW-0240">DNA-directed RNA polymerase</keyword>
<evidence type="ECO:0000256" key="4">
    <source>
        <dbReference type="ARBA" id="ARBA00022679"/>
    </source>
</evidence>
<dbReference type="InterPro" id="IPR037159">
    <property type="entry name" value="RNA_POL_N_sf"/>
</dbReference>
<organism evidence="11 12">
    <name type="scientific">Cucumis sativus</name>
    <name type="common">Cucumber</name>
    <dbReference type="NCBI Taxonomy" id="3659"/>
    <lineage>
        <taxon>Eukaryota</taxon>
        <taxon>Viridiplantae</taxon>
        <taxon>Streptophyta</taxon>
        <taxon>Embryophyta</taxon>
        <taxon>Tracheophyta</taxon>
        <taxon>Spermatophyta</taxon>
        <taxon>Magnoliopsida</taxon>
        <taxon>eudicotyledons</taxon>
        <taxon>Gunneridae</taxon>
        <taxon>Pentapetalae</taxon>
        <taxon>rosids</taxon>
        <taxon>fabids</taxon>
        <taxon>Cucurbitales</taxon>
        <taxon>Cucurbitaceae</taxon>
        <taxon>Benincaseae</taxon>
        <taxon>Cucumis</taxon>
    </lineage>
</organism>
<dbReference type="FunFam" id="1.10.287.280:FF:000001">
    <property type="entry name" value="DNA-directed RNA polymerase"/>
    <property type="match status" value="1"/>
</dbReference>
<protein>
    <recommendedName>
        <fullName evidence="2 9">DNA-directed RNA polymerase</fullName>
        <ecNumber evidence="2 9">2.7.7.6</ecNumber>
    </recommendedName>
</protein>
<keyword evidence="4 9" id="KW-0808">Transferase</keyword>
<dbReference type="KEGG" id="csv:101217958"/>
<evidence type="ECO:0000256" key="5">
    <source>
        <dbReference type="ARBA" id="ARBA00022695"/>
    </source>
</evidence>
<evidence type="ECO:0000256" key="6">
    <source>
        <dbReference type="ARBA" id="ARBA00022946"/>
    </source>
</evidence>
<dbReference type="OrthoDB" id="276422at2759"/>
<evidence type="ECO:0000313" key="11">
    <source>
        <dbReference type="EMBL" id="KGN52003.1"/>
    </source>
</evidence>
<dbReference type="SUPFAM" id="SSF56672">
    <property type="entry name" value="DNA/RNA polymerases"/>
    <property type="match status" value="1"/>
</dbReference>
<dbReference type="GO" id="GO:0006390">
    <property type="term" value="P:mitochondrial transcription"/>
    <property type="evidence" value="ECO:0000318"/>
    <property type="project" value="GO_Central"/>
</dbReference>
<dbReference type="Gramene" id="KGN52003">
    <property type="protein sequence ID" value="KGN52003"/>
    <property type="gene ID" value="Csa_5G607420"/>
</dbReference>
<dbReference type="EMBL" id="CM002926">
    <property type="protein sequence ID" value="KGN52003.1"/>
    <property type="molecule type" value="Genomic_DNA"/>
</dbReference>
<dbReference type="AlphaFoldDB" id="A0A0A0KR04"/>
<dbReference type="FunFam" id="1.10.287.260:FF:000001">
    <property type="entry name" value="DNA-directed RNA polymerase"/>
    <property type="match status" value="1"/>
</dbReference>
<accession>A0A0A0KR04</accession>
<dbReference type="InterPro" id="IPR046950">
    <property type="entry name" value="DNA-dir_Rpol_C_phage-type"/>
</dbReference>
<keyword evidence="6" id="KW-0809">Transit peptide</keyword>
<reference evidence="11 12" key="3">
    <citation type="journal article" date="2010" name="BMC Genomics">
        <title>Transcriptome sequencing and comparative analysis of cucumber flowers with different sex types.</title>
        <authorList>
            <person name="Guo S."/>
            <person name="Zheng Y."/>
            <person name="Joung J.G."/>
            <person name="Liu S."/>
            <person name="Zhang Z."/>
            <person name="Crasta O.R."/>
            <person name="Sobral B.W."/>
            <person name="Xu Y."/>
            <person name="Huang S."/>
            <person name="Fei Z."/>
        </authorList>
    </citation>
    <scope>NUCLEOTIDE SEQUENCE [LARGE SCALE GENOMIC DNA]</scope>
    <source>
        <strain evidence="12">cv. 9930</strain>
    </source>
</reference>
<sequence>MWRNVFKTAASRKAKLFSEFSSSTSRKVTEDHIFLDQIRSSRSLETLNTCCQSGGSSRIIFLHPQKVGFTNSNFPHSSNPVPFYGVLYHAKGYATAAEAAIFEGDLSGSEEIQEIMEGLNKQDKVELHFKQPKGMVDGNRDTKYDMLRKRQIKIETEAWEEAAKEYQDLIADICEQKLAPNLPYMKSLFLGWFQPLRDAIVAEQESVKFKRSSPSHALYFHLLPADMMAVITMHKLMGLLMSDIEGGGSVRVTQAASGIGEAIENEVRIRNFFEKTKKQPEQLAEGHDKLRKKLTKLMKQQKLQKVNFIVKNHDDSKPWGTDAHVKVGCRLIQLLIETAYIQPPVDQIGDAPPDLRPAFVHSLKTSLKESQRLGKRYGVIECDPLVYRGMVKTAGHMIIPYMPMLVPPRKWTGYDQGAHFFLPSYVMRIRGARQQREAVKRASKKQLGPVFKALDILGSTKWRVNKRVLSVIEKIWASGGRLADLVDREDMPLPEQPMVEDEAEIRNWKWKVKAVKRENSERHSQRCDTELKLAVARKMKEEEGFYYPHNLDFRGRAYPMHPHLNHIGSDFCRGTLEFAEGRPLGESGLRWLKIHLANLYAGGVDKLSYKDRISFTENHLDEIFDSADRPLEGSRWWLGAEDPFQCLAVCIDLSEALRSPSPETTISHMPVHQDGSCNGLQHYAALGRDKLGAEAVNLAAGDKPADVYSGIASRVLDIMRSDAAKDPASNPNALHARLLINQVDRKLVKQTVMTSVYGVTYAGAKDQIRQRLKERSSIENERHLFTASCYAAKTTLTAIGEMFEAAKSIMNWLGECAKVIASENQAVRWTTPLGLPVVQPYRKLGRHLVKTSLQMLSLQRETDKVMAMRQRTAFPPNYIHSLDSSHMMMTALACKRAGLNFAGVHDSYWTHACDVDEMNIILRKKFVELYEAPILETLLKDFQKSFPNLKFPPLPVGGDFDLKEVLQSTYFFN</sequence>
<dbReference type="PROSITE" id="PS00489">
    <property type="entry name" value="RNA_POL_PHAGE_2"/>
    <property type="match status" value="1"/>
</dbReference>
<dbReference type="InterPro" id="IPR024075">
    <property type="entry name" value="DNA-dir_RNA_pol_helix_hairp_sf"/>
</dbReference>
<dbReference type="GO" id="GO:0003677">
    <property type="term" value="F:DNA binding"/>
    <property type="evidence" value="ECO:0007669"/>
    <property type="project" value="InterPro"/>
</dbReference>
<evidence type="ECO:0000256" key="8">
    <source>
        <dbReference type="ARBA" id="ARBA00048552"/>
    </source>
</evidence>
<keyword evidence="5 9" id="KW-0548">Nucleotidyltransferase</keyword>
<dbReference type="PROSITE" id="PS00900">
    <property type="entry name" value="RNA_POL_PHAGE_1"/>
    <property type="match status" value="1"/>
</dbReference>
<evidence type="ECO:0000256" key="1">
    <source>
        <dbReference type="ARBA" id="ARBA00009493"/>
    </source>
</evidence>
<comment type="function">
    <text evidence="9">DNA-dependent RNA polymerase catalyzes the transcription of DNA into RNA using the four ribonucleoside triphosphates as substrates.</text>
</comment>
<proteinExistence type="inferred from homology"/>
<dbReference type="Gene3D" id="1.10.150.20">
    <property type="entry name" value="5' to 3' exonuclease, C-terminal subdomain"/>
    <property type="match status" value="1"/>
</dbReference>
<reference evidence="11 12" key="1">
    <citation type="journal article" date="2009" name="Nat. Genet.">
        <title>The genome of the cucumber, Cucumis sativus L.</title>
        <authorList>
            <person name="Huang S."/>
            <person name="Li R."/>
            <person name="Zhang Z."/>
            <person name="Li L."/>
            <person name="Gu X."/>
            <person name="Fan W."/>
            <person name="Lucas W.J."/>
            <person name="Wang X."/>
            <person name="Xie B."/>
            <person name="Ni P."/>
            <person name="Ren Y."/>
            <person name="Zhu H."/>
            <person name="Li J."/>
            <person name="Lin K."/>
            <person name="Jin W."/>
            <person name="Fei Z."/>
            <person name="Li G."/>
            <person name="Staub J."/>
            <person name="Kilian A."/>
            <person name="van der Vossen E.A."/>
            <person name="Wu Y."/>
            <person name="Guo J."/>
            <person name="He J."/>
            <person name="Jia Z."/>
            <person name="Ren Y."/>
            <person name="Tian G."/>
            <person name="Lu Y."/>
            <person name="Ruan J."/>
            <person name="Qian W."/>
            <person name="Wang M."/>
            <person name="Huang Q."/>
            <person name="Li B."/>
            <person name="Xuan Z."/>
            <person name="Cao J."/>
            <person name="Asan"/>
            <person name="Wu Z."/>
            <person name="Zhang J."/>
            <person name="Cai Q."/>
            <person name="Bai Y."/>
            <person name="Zhao B."/>
            <person name="Han Y."/>
            <person name="Li Y."/>
            <person name="Li X."/>
            <person name="Wang S."/>
            <person name="Shi Q."/>
            <person name="Liu S."/>
            <person name="Cho W.K."/>
            <person name="Kim J.Y."/>
            <person name="Xu Y."/>
            <person name="Heller-Uszynska K."/>
            <person name="Miao H."/>
            <person name="Cheng Z."/>
            <person name="Zhang S."/>
            <person name="Wu J."/>
            <person name="Yang Y."/>
            <person name="Kang H."/>
            <person name="Li M."/>
            <person name="Liang H."/>
            <person name="Ren X."/>
            <person name="Shi Z."/>
            <person name="Wen M."/>
            <person name="Jian M."/>
            <person name="Yang H."/>
            <person name="Zhang G."/>
            <person name="Yang Z."/>
            <person name="Chen R."/>
            <person name="Liu S."/>
            <person name="Li J."/>
            <person name="Ma L."/>
            <person name="Liu H."/>
            <person name="Zhou Y."/>
            <person name="Zhao J."/>
            <person name="Fang X."/>
            <person name="Li G."/>
            <person name="Fang L."/>
            <person name="Li Y."/>
            <person name="Liu D."/>
            <person name="Zheng H."/>
            <person name="Zhang Y."/>
            <person name="Qin N."/>
            <person name="Li Z."/>
            <person name="Yang G."/>
            <person name="Yang S."/>
            <person name="Bolund L."/>
            <person name="Kristiansen K."/>
            <person name="Zheng H."/>
            <person name="Li S."/>
            <person name="Zhang X."/>
            <person name="Yang H."/>
            <person name="Wang J."/>
            <person name="Sun R."/>
            <person name="Zhang B."/>
            <person name="Jiang S."/>
            <person name="Wang J."/>
            <person name="Du Y."/>
            <person name="Li S."/>
        </authorList>
    </citation>
    <scope>NUCLEOTIDE SEQUENCE [LARGE SCALE GENOMIC DNA]</scope>
    <source>
        <strain evidence="12">cv. 9930</strain>
    </source>
</reference>
<name>A0A0A0KR04_CUCSA</name>
<dbReference type="eggNOG" id="KOG1038">
    <property type="taxonomic scope" value="Eukaryota"/>
</dbReference>
<dbReference type="PANTHER" id="PTHR10102:SF0">
    <property type="entry name" value="DNA-DIRECTED RNA POLYMERASE, MITOCHONDRIAL"/>
    <property type="match status" value="1"/>
</dbReference>
<evidence type="ECO:0000256" key="9">
    <source>
        <dbReference type="RuleBase" id="RU003805"/>
    </source>
</evidence>
<dbReference type="PANTHER" id="PTHR10102">
    <property type="entry name" value="DNA-DIRECTED RNA POLYMERASE, MITOCHONDRIAL"/>
    <property type="match status" value="1"/>
</dbReference>
<evidence type="ECO:0000256" key="3">
    <source>
        <dbReference type="ARBA" id="ARBA00022478"/>
    </source>
</evidence>
<dbReference type="STRING" id="3659.A0A0A0KR04"/>
<dbReference type="Pfam" id="PF14700">
    <property type="entry name" value="RPOL_N"/>
    <property type="match status" value="1"/>
</dbReference>
<dbReference type="GO" id="GO:0003899">
    <property type="term" value="F:DNA-directed RNA polymerase activity"/>
    <property type="evidence" value="ECO:0000318"/>
    <property type="project" value="GO_Central"/>
</dbReference>
<dbReference type="Proteomes" id="UP000029981">
    <property type="component" value="Chromosome 5"/>
</dbReference>
<evidence type="ECO:0000313" key="12">
    <source>
        <dbReference type="Proteomes" id="UP000029981"/>
    </source>
</evidence>
<feature type="domain" description="DNA-directed RNA polymerase N-terminal" evidence="10">
    <location>
        <begin position="149"/>
        <end position="459"/>
    </location>
</feature>
<dbReference type="Pfam" id="PF00940">
    <property type="entry name" value="RNA_pol"/>
    <property type="match status" value="1"/>
</dbReference>
<dbReference type="Gene3D" id="1.10.287.260">
    <property type="match status" value="1"/>
</dbReference>
<comment type="catalytic activity">
    <reaction evidence="8 9">
        <text>RNA(n) + a ribonucleoside 5'-triphosphate = RNA(n+1) + diphosphate</text>
        <dbReference type="Rhea" id="RHEA:21248"/>
        <dbReference type="Rhea" id="RHEA-COMP:14527"/>
        <dbReference type="Rhea" id="RHEA-COMP:17342"/>
        <dbReference type="ChEBI" id="CHEBI:33019"/>
        <dbReference type="ChEBI" id="CHEBI:61557"/>
        <dbReference type="ChEBI" id="CHEBI:140395"/>
        <dbReference type="EC" id="2.7.7.6"/>
    </reaction>
</comment>
<dbReference type="EC" id="2.7.7.6" evidence="2 9"/>
<dbReference type="SMART" id="SM01311">
    <property type="entry name" value="RPOL_N"/>
    <property type="match status" value="1"/>
</dbReference>
<evidence type="ECO:0000256" key="7">
    <source>
        <dbReference type="ARBA" id="ARBA00023163"/>
    </source>
</evidence>
<dbReference type="InterPro" id="IPR043502">
    <property type="entry name" value="DNA/RNA_pol_sf"/>
</dbReference>
<dbReference type="Gene3D" id="1.10.287.280">
    <property type="match status" value="1"/>
</dbReference>
<reference evidence="11 12" key="2">
    <citation type="journal article" date="2009" name="PLoS ONE">
        <title>An integrated genetic and cytogenetic map of the cucumber genome.</title>
        <authorList>
            <person name="Ren Y."/>
            <person name="Zhang Z."/>
            <person name="Liu J."/>
            <person name="Staub J.E."/>
            <person name="Han Y."/>
            <person name="Cheng Z."/>
            <person name="Li X."/>
            <person name="Lu J."/>
            <person name="Miao H."/>
            <person name="Kang H."/>
            <person name="Xie B."/>
            <person name="Gu X."/>
            <person name="Wang X."/>
            <person name="Du Y."/>
            <person name="Jin W."/>
            <person name="Huang S."/>
        </authorList>
    </citation>
    <scope>NUCLEOTIDE SEQUENCE [LARGE SCALE GENOMIC DNA]</scope>
    <source>
        <strain evidence="12">cv. 9930</strain>
    </source>
</reference>
<dbReference type="InterPro" id="IPR002092">
    <property type="entry name" value="DNA-dir_Rpol_phage-type"/>
</dbReference>
<gene>
    <name evidence="11" type="ORF">Csa_5G607420</name>
</gene>